<dbReference type="InterPro" id="IPR021373">
    <property type="entry name" value="DUF2993"/>
</dbReference>
<keyword evidence="2" id="KW-1185">Reference proteome</keyword>
<proteinExistence type="predicted"/>
<sequence length="270" mass="29647">MELIAIFLSGILALVSPVGLVLDRTVESAIRSRFDKIEQLQVRIDNAPNYQIVRGKVERVRVAGRGFWLTPEIRIAALELETDPLDIDVARLQKRGKAPVTTLLEQPLQGGLRLVITQEDINQALLSPAVTKRLSKLASRLLGSSAELIVQRYEFVNPKIELLGNNRVRLQLELQEQGADKLSVSVETGVSVAEETKLQLIEPSVLVNNTPVPPPVVAALLSTLNDRLDLSTLDDAAIALRILKLDVNREQLEVAAFVKVKAPTAVPSVR</sequence>
<evidence type="ECO:0000313" key="1">
    <source>
        <dbReference type="EMBL" id="MEP0865840.1"/>
    </source>
</evidence>
<dbReference type="EMBL" id="JAMPKK010000033">
    <property type="protein sequence ID" value="MEP0865840.1"/>
    <property type="molecule type" value="Genomic_DNA"/>
</dbReference>
<organism evidence="1 2">
    <name type="scientific">Funiculus sociatus GB2-A5</name>
    <dbReference type="NCBI Taxonomy" id="2933946"/>
    <lineage>
        <taxon>Bacteria</taxon>
        <taxon>Bacillati</taxon>
        <taxon>Cyanobacteriota</taxon>
        <taxon>Cyanophyceae</taxon>
        <taxon>Coleofasciculales</taxon>
        <taxon>Coleofasciculaceae</taxon>
        <taxon>Funiculus</taxon>
    </lineage>
</organism>
<comment type="caution">
    <text evidence="1">The sequence shown here is derived from an EMBL/GenBank/DDBJ whole genome shotgun (WGS) entry which is preliminary data.</text>
</comment>
<gene>
    <name evidence="1" type="ORF">NDI37_15325</name>
</gene>
<dbReference type="RefSeq" id="WP_190420819.1">
    <property type="nucleotide sequence ID" value="NZ_JAMPKK010000033.1"/>
</dbReference>
<dbReference type="Pfam" id="PF11209">
    <property type="entry name" value="LmeA"/>
    <property type="match status" value="1"/>
</dbReference>
<dbReference type="Proteomes" id="UP001442494">
    <property type="component" value="Unassembled WGS sequence"/>
</dbReference>
<protein>
    <submittedName>
        <fullName evidence="1">DUF2993 domain-containing protein</fullName>
    </submittedName>
</protein>
<name>A0ABV0JQT6_9CYAN</name>
<accession>A0ABV0JQT6</accession>
<reference evidence="1 2" key="1">
    <citation type="submission" date="2022-04" db="EMBL/GenBank/DDBJ databases">
        <title>Positive selection, recombination, and allopatry shape intraspecific diversity of widespread and dominant cyanobacteria.</title>
        <authorList>
            <person name="Wei J."/>
            <person name="Shu W."/>
            <person name="Hu C."/>
        </authorList>
    </citation>
    <scope>NUCLEOTIDE SEQUENCE [LARGE SCALE GENOMIC DNA]</scope>
    <source>
        <strain evidence="1 2">GB2-A5</strain>
    </source>
</reference>
<evidence type="ECO:0000313" key="2">
    <source>
        <dbReference type="Proteomes" id="UP001442494"/>
    </source>
</evidence>